<keyword evidence="3 7" id="KW-0812">Transmembrane</keyword>
<evidence type="ECO:0000256" key="4">
    <source>
        <dbReference type="ARBA" id="ARBA00022989"/>
    </source>
</evidence>
<evidence type="ECO:0000313" key="10">
    <source>
        <dbReference type="EMBL" id="ODS33356.1"/>
    </source>
</evidence>
<evidence type="ECO:0000256" key="8">
    <source>
        <dbReference type="SAM" id="SignalP"/>
    </source>
</evidence>
<feature type="transmembrane region" description="Helical" evidence="7">
    <location>
        <begin position="915"/>
        <end position="936"/>
    </location>
</feature>
<keyword evidence="5 7" id="KW-0472">Membrane</keyword>
<sequence>MKAHTKTSFILSFLLSFLLICLSQNHVNAQDFLKKFLSNSSIKSGKQLKSDGDYPSAITAFTKSIKRKPENLEAYYQLGLIFEEVLHDYDKAISLYKNVISLSEGVKPTGTDEELKEFNSLITNARRSIDRTIGQKFESIEKPKVPVYIMVKPYQKILKEPKMFSYSKYKTTSYASEFKLLDFKDNWYQINVPSTGLGWINGKNVLKITQEEKKAIETSAAGKAALYQRFVDLYPDSRFAQNAKDKADDIYYGLANEEGSINSYSMYLRKYPDGRHAKVARLKLDTLTFHDESFFNNINRLRHWITNNPESTFIQKAKNRIDELTFAQAKYDNNTVSLEGYIIDYPDGKFVSEAKQIIEDIKYNQAKFIDTVVSYRKYLDEYPDGKYADDAAKRIDEREFSTLLNSQDIELLVEHLKYEANEERIGLVKNRIEELYFKKADKADSGVEAISMYEDYLQKYPEGLYAQESKTKIETLSFNIASKTNTKDAYRDFIKRYPQSKHYKEAIDSIEVLDFNVALAEDTPESFKKFLMTYPDGEFAQMAKKRIEELAFEDAKTKDTINAYKEFTTEYPDSHLTITAKNIIETGYFESARLKGTVKAYKEYVELYPDGSHLGEARLIIDKLTFKPYEEKGSVRGFEKFIKKYPDNRYVEDARARIDQLNFEYYQQKNTLKAYKKFVRKYPENRYVNEAKQKIILLQTSNVGKESDSGFPYLLTIIIFSGVGIAIAGILMRKRVVSMVRSWQQGDWSCECGTQHNKDVEDCSVCGNTRPKFNKASLISYAIWLREKLYAMYGKLPEKEIIAQKTKDIQAKAINTFGKMKEYHDKLEKERKEKYQKVEEEPELVPVPSESFTNAELKNKPVEDKAEIAIHGNVVAMTCPRCNKMVVPDKFFCTWCEAFIPNPSVGKKSGLFRRWFATAIDPTIGAILYFIIVGFLTGVAGAFGGSAIVLAIFFATIIYGGFYIRLLSNGITPGKWLLGEKVVEKLSGNYPGLWRMILREVIGKFVSGLFFGVGYFWAIWDKDSQAWHDKIAGTVVVKIP</sequence>
<dbReference type="PANTHER" id="PTHR36115:SF6">
    <property type="entry name" value="PROLINE-RICH ANTIGEN HOMOLOG"/>
    <property type="match status" value="1"/>
</dbReference>
<dbReference type="InterPro" id="IPR010432">
    <property type="entry name" value="RDD"/>
</dbReference>
<evidence type="ECO:0000256" key="6">
    <source>
        <dbReference type="PROSITE-ProRule" id="PRU00339"/>
    </source>
</evidence>
<dbReference type="Gene3D" id="1.25.40.10">
    <property type="entry name" value="Tetratricopeptide repeat domain"/>
    <property type="match status" value="5"/>
</dbReference>
<keyword evidence="8" id="KW-0732">Signal</keyword>
<dbReference type="SMART" id="SM00028">
    <property type="entry name" value="TPR"/>
    <property type="match status" value="2"/>
</dbReference>
<dbReference type="PANTHER" id="PTHR36115">
    <property type="entry name" value="PROLINE-RICH ANTIGEN HOMOLOG-RELATED"/>
    <property type="match status" value="1"/>
</dbReference>
<feature type="repeat" description="TPR" evidence="6">
    <location>
        <begin position="38"/>
        <end position="71"/>
    </location>
</feature>
<evidence type="ECO:0000256" key="3">
    <source>
        <dbReference type="ARBA" id="ARBA00022692"/>
    </source>
</evidence>
<feature type="transmembrane region" description="Helical" evidence="7">
    <location>
        <begin position="942"/>
        <end position="964"/>
    </location>
</feature>
<feature type="domain" description="RDD" evidence="9">
    <location>
        <begin position="910"/>
        <end position="1033"/>
    </location>
</feature>
<dbReference type="Pfam" id="PF06271">
    <property type="entry name" value="RDD"/>
    <property type="match status" value="1"/>
</dbReference>
<reference evidence="10 11" key="1">
    <citation type="submission" date="2016-07" db="EMBL/GenBank/DDBJ databases">
        <title>Draft genome of Scalindua rubra, obtained from a brine-seawater interface in the Red Sea, sheds light on salt adaptation in anammox bacteria.</title>
        <authorList>
            <person name="Speth D.R."/>
            <person name="Lagkouvardos I."/>
            <person name="Wang Y."/>
            <person name="Qian P.-Y."/>
            <person name="Dutilh B.E."/>
            <person name="Jetten M.S."/>
        </authorList>
    </citation>
    <scope>NUCLEOTIDE SEQUENCE [LARGE SCALE GENOMIC DNA]</scope>
    <source>
        <strain evidence="10">BSI-1</strain>
    </source>
</reference>
<evidence type="ECO:0000256" key="1">
    <source>
        <dbReference type="ARBA" id="ARBA00004651"/>
    </source>
</evidence>
<protein>
    <recommendedName>
        <fullName evidence="9">RDD domain-containing protein</fullName>
    </recommendedName>
</protein>
<organism evidence="10 11">
    <name type="scientific">Candidatus Scalindua rubra</name>
    <dbReference type="NCBI Taxonomy" id="1872076"/>
    <lineage>
        <taxon>Bacteria</taxon>
        <taxon>Pseudomonadati</taxon>
        <taxon>Planctomycetota</taxon>
        <taxon>Candidatus Brocadiia</taxon>
        <taxon>Candidatus Brocadiales</taxon>
        <taxon>Candidatus Scalinduaceae</taxon>
        <taxon>Candidatus Scalindua</taxon>
    </lineage>
</organism>
<keyword evidence="6" id="KW-0802">TPR repeat</keyword>
<dbReference type="PROSITE" id="PS50005">
    <property type="entry name" value="TPR"/>
    <property type="match status" value="1"/>
</dbReference>
<dbReference type="Pfam" id="PF13174">
    <property type="entry name" value="TPR_6"/>
    <property type="match status" value="1"/>
</dbReference>
<evidence type="ECO:0000313" key="11">
    <source>
        <dbReference type="Proteomes" id="UP000094056"/>
    </source>
</evidence>
<dbReference type="InterPro" id="IPR011990">
    <property type="entry name" value="TPR-like_helical_dom_sf"/>
</dbReference>
<proteinExistence type="predicted"/>
<feature type="transmembrane region" description="Helical" evidence="7">
    <location>
        <begin position="1001"/>
        <end position="1020"/>
    </location>
</feature>
<dbReference type="InterPro" id="IPR051791">
    <property type="entry name" value="Pra-immunoreactive"/>
</dbReference>
<comment type="caution">
    <text evidence="10">The sequence shown here is derived from an EMBL/GenBank/DDBJ whole genome shotgun (WGS) entry which is preliminary data.</text>
</comment>
<dbReference type="GO" id="GO:0005886">
    <property type="term" value="C:plasma membrane"/>
    <property type="evidence" value="ECO:0007669"/>
    <property type="project" value="UniProtKB-SubCell"/>
</dbReference>
<dbReference type="AlphaFoldDB" id="A0A1E3XCK0"/>
<gene>
    <name evidence="10" type="ORF">SCARUB_01536</name>
</gene>
<evidence type="ECO:0000256" key="2">
    <source>
        <dbReference type="ARBA" id="ARBA00022475"/>
    </source>
</evidence>
<evidence type="ECO:0000256" key="5">
    <source>
        <dbReference type="ARBA" id="ARBA00023136"/>
    </source>
</evidence>
<keyword evidence="4 7" id="KW-1133">Transmembrane helix</keyword>
<accession>A0A1E3XCK0</accession>
<feature type="signal peptide" evidence="8">
    <location>
        <begin position="1"/>
        <end position="29"/>
    </location>
</feature>
<evidence type="ECO:0000256" key="7">
    <source>
        <dbReference type="SAM" id="Phobius"/>
    </source>
</evidence>
<dbReference type="InterPro" id="IPR019734">
    <property type="entry name" value="TPR_rpt"/>
</dbReference>
<evidence type="ECO:0000259" key="9">
    <source>
        <dbReference type="Pfam" id="PF06271"/>
    </source>
</evidence>
<keyword evidence="2" id="KW-1003">Cell membrane</keyword>
<dbReference type="SUPFAM" id="SSF81901">
    <property type="entry name" value="HCP-like"/>
    <property type="match status" value="1"/>
</dbReference>
<dbReference type="EMBL" id="MAYW01000031">
    <property type="protein sequence ID" value="ODS33356.1"/>
    <property type="molecule type" value="Genomic_DNA"/>
</dbReference>
<feature type="chain" id="PRO_5009140095" description="RDD domain-containing protein" evidence="8">
    <location>
        <begin position="30"/>
        <end position="1040"/>
    </location>
</feature>
<dbReference type="Proteomes" id="UP000094056">
    <property type="component" value="Unassembled WGS sequence"/>
</dbReference>
<name>A0A1E3XCK0_9BACT</name>
<comment type="subcellular location">
    <subcellularLocation>
        <location evidence="1">Cell membrane</location>
        <topology evidence="1">Multi-pass membrane protein</topology>
    </subcellularLocation>
</comment>
<feature type="transmembrane region" description="Helical" evidence="7">
    <location>
        <begin position="711"/>
        <end position="732"/>
    </location>
</feature>